<feature type="non-terminal residue" evidence="1">
    <location>
        <position position="1"/>
    </location>
</feature>
<name>A0A6P1D172_9NOCA</name>
<dbReference type="GO" id="GO:0016491">
    <property type="term" value="F:oxidoreductase activity"/>
    <property type="evidence" value="ECO:0007669"/>
    <property type="project" value="InterPro"/>
</dbReference>
<dbReference type="EMBL" id="JAAGVB010000587">
    <property type="protein sequence ID" value="NEW37266.1"/>
    <property type="molecule type" value="Genomic_DNA"/>
</dbReference>
<evidence type="ECO:0000313" key="2">
    <source>
        <dbReference type="Proteomes" id="UP000471166"/>
    </source>
</evidence>
<proteinExistence type="predicted"/>
<gene>
    <name evidence="1" type="ORF">GV791_32640</name>
</gene>
<accession>A0A6P1D172</accession>
<evidence type="ECO:0000313" key="1">
    <source>
        <dbReference type="EMBL" id="NEW37266.1"/>
    </source>
</evidence>
<organism evidence="1 2">
    <name type="scientific">Nocardia cyriacigeorgica</name>
    <dbReference type="NCBI Taxonomy" id="135487"/>
    <lineage>
        <taxon>Bacteria</taxon>
        <taxon>Bacillati</taxon>
        <taxon>Actinomycetota</taxon>
        <taxon>Actinomycetes</taxon>
        <taxon>Mycobacteriales</taxon>
        <taxon>Nocardiaceae</taxon>
        <taxon>Nocardia</taxon>
    </lineage>
</organism>
<feature type="non-terminal residue" evidence="1">
    <location>
        <position position="92"/>
    </location>
</feature>
<dbReference type="AlphaFoldDB" id="A0A6P1D172"/>
<comment type="caution">
    <text evidence="1">The sequence shown here is derived from an EMBL/GenBank/DDBJ whole genome shotgun (WGS) entry which is preliminary data.</text>
</comment>
<sequence>VGAIGMGQLFTPRDAEAAAHFTRYVGWVMGVEERFLPNSFRDSVRILYHTLTAITNPDDTSPQLALPMRDEPLGWHYRHLTGLRRRIARSQH</sequence>
<reference evidence="1 2" key="1">
    <citation type="submission" date="2020-01" db="EMBL/GenBank/DDBJ databases">
        <title>Genetics and antimicrobial susceptibilities of Nocardia species isolated from the soil; a comparison with species isolated from humans.</title>
        <authorList>
            <person name="Carrasco G."/>
            <person name="Monzon S."/>
            <person name="Sansegundo M."/>
            <person name="Garcia E."/>
            <person name="Garrido N."/>
            <person name="Medina M.J."/>
            <person name="Villalon P."/>
            <person name="Ramirez-Arocha A.C."/>
            <person name="Jimenez P."/>
            <person name="Cuesta I."/>
            <person name="Valdezate S."/>
        </authorList>
    </citation>
    <scope>NUCLEOTIDE SEQUENCE [LARGE SCALE GENOMIC DNA]</scope>
    <source>
        <strain evidence="1 2">CNM20110626</strain>
    </source>
</reference>
<protein>
    <submittedName>
        <fullName evidence="1">DUF2236 domain-containing protein</fullName>
    </submittedName>
</protein>
<dbReference type="Proteomes" id="UP000471166">
    <property type="component" value="Unassembled WGS sequence"/>
</dbReference>